<protein>
    <submittedName>
        <fullName evidence="1">Uncharacterized protein</fullName>
    </submittedName>
</protein>
<dbReference type="GO" id="GO:0000462">
    <property type="term" value="P:maturation of SSU-rRNA from tricistronic rRNA transcript (SSU-rRNA, 5.8S rRNA, LSU-rRNA)"/>
    <property type="evidence" value="ECO:0007669"/>
    <property type="project" value="TreeGrafter"/>
</dbReference>
<dbReference type="VEuPathDB" id="MicrosporidiaDB:DI09_5p50"/>
<keyword evidence="2" id="KW-1185">Reference proteome</keyword>
<name>A0A098VNM3_9MICR</name>
<dbReference type="PANTHER" id="PTHR19858">
    <property type="entry name" value="WD40 REPEAT PROTEIN"/>
    <property type="match status" value="1"/>
</dbReference>
<gene>
    <name evidence="1" type="ORF">DI09_5p50</name>
</gene>
<dbReference type="PANTHER" id="PTHR19858:SF0">
    <property type="entry name" value="PERIODIC TRYPTOPHAN PROTEIN 2 HOMOLOG"/>
    <property type="match status" value="1"/>
</dbReference>
<organism evidence="1 2">
    <name type="scientific">Mitosporidium daphniae</name>
    <dbReference type="NCBI Taxonomy" id="1485682"/>
    <lineage>
        <taxon>Eukaryota</taxon>
        <taxon>Fungi</taxon>
        <taxon>Fungi incertae sedis</taxon>
        <taxon>Microsporidia</taxon>
        <taxon>Mitosporidium</taxon>
    </lineage>
</organism>
<dbReference type="HOGENOM" id="CLU_2027272_0_0_1"/>
<dbReference type="RefSeq" id="XP_013237142.1">
    <property type="nucleotide sequence ID" value="XM_013381688.1"/>
</dbReference>
<accession>A0A098VNM3</accession>
<dbReference type="GO" id="GO:0034388">
    <property type="term" value="C:Pwp2p-containing subcomplex of 90S preribosome"/>
    <property type="evidence" value="ECO:0007669"/>
    <property type="project" value="TreeGrafter"/>
</dbReference>
<comment type="caution">
    <text evidence="1">The sequence shown here is derived from an EMBL/GenBank/DDBJ whole genome shotgun (WGS) entry which is preliminary data.</text>
</comment>
<dbReference type="Proteomes" id="UP000029725">
    <property type="component" value="Unassembled WGS sequence"/>
</dbReference>
<dbReference type="InterPro" id="IPR027145">
    <property type="entry name" value="PWP2"/>
</dbReference>
<dbReference type="AlphaFoldDB" id="A0A098VNM3"/>
<dbReference type="GO" id="GO:0000028">
    <property type="term" value="P:ribosomal small subunit assembly"/>
    <property type="evidence" value="ECO:0007669"/>
    <property type="project" value="TreeGrafter"/>
</dbReference>
<proteinExistence type="predicted"/>
<sequence>MKLAYKLSAVCGVSYSAGNIEFGPEDTTILSPVGTRISKFDCSATSPSLMTFPFETRQQINAMHISPNGKFVLAIEKRIVPNDLSFSVDGKAVFANYASGQILSRMNFKHPVSVVKFSPDSR</sequence>
<evidence type="ECO:0000313" key="2">
    <source>
        <dbReference type="Proteomes" id="UP000029725"/>
    </source>
</evidence>
<dbReference type="OrthoDB" id="5584412at2759"/>
<evidence type="ECO:0000313" key="1">
    <source>
        <dbReference type="EMBL" id="KGG50658.1"/>
    </source>
</evidence>
<dbReference type="EMBL" id="JMKJ01000555">
    <property type="protein sequence ID" value="KGG50658.1"/>
    <property type="molecule type" value="Genomic_DNA"/>
</dbReference>
<reference evidence="1 2" key="1">
    <citation type="submission" date="2014-04" db="EMBL/GenBank/DDBJ databases">
        <title>A new species of microsporidia sheds light on the evolution of extreme parasitism.</title>
        <authorList>
            <person name="Haag K.L."/>
            <person name="James T.Y."/>
            <person name="Larsson R."/>
            <person name="Schaer T.M."/>
            <person name="Refardt D."/>
            <person name="Pombert J.-F."/>
            <person name="Ebert D."/>
        </authorList>
    </citation>
    <scope>NUCLEOTIDE SEQUENCE [LARGE SCALE GENOMIC DNA]</scope>
    <source>
        <strain evidence="1 2">UGP3</strain>
        <tissue evidence="1">Spores</tissue>
    </source>
</reference>
<dbReference type="GO" id="GO:0032040">
    <property type="term" value="C:small-subunit processome"/>
    <property type="evidence" value="ECO:0007669"/>
    <property type="project" value="TreeGrafter"/>
</dbReference>
<dbReference type="GeneID" id="25260448"/>
<dbReference type="SUPFAM" id="SSF82171">
    <property type="entry name" value="DPP6 N-terminal domain-like"/>
    <property type="match status" value="1"/>
</dbReference>